<name>A0A7S8ICX3_9CHLR</name>
<dbReference type="RefSeq" id="WP_195170045.1">
    <property type="nucleotide sequence ID" value="NZ_CP062983.1"/>
</dbReference>
<evidence type="ECO:0000256" key="2">
    <source>
        <dbReference type="ARBA" id="ARBA00023002"/>
    </source>
</evidence>
<dbReference type="Gene3D" id="3.40.50.720">
    <property type="entry name" value="NAD(P)-binding Rossmann-like Domain"/>
    <property type="match status" value="1"/>
</dbReference>
<keyword evidence="4" id="KW-1185">Reference proteome</keyword>
<dbReference type="InterPro" id="IPR036291">
    <property type="entry name" value="NAD(P)-bd_dom_sf"/>
</dbReference>
<dbReference type="Pfam" id="PF00106">
    <property type="entry name" value="adh_short"/>
    <property type="match status" value="1"/>
</dbReference>
<dbReference type="Proteomes" id="UP000594468">
    <property type="component" value="Chromosome"/>
</dbReference>
<dbReference type="GO" id="GO:0005737">
    <property type="term" value="C:cytoplasm"/>
    <property type="evidence" value="ECO:0007669"/>
    <property type="project" value="TreeGrafter"/>
</dbReference>
<evidence type="ECO:0000313" key="3">
    <source>
        <dbReference type="EMBL" id="QPC81975.1"/>
    </source>
</evidence>
<gene>
    <name evidence="3" type="ORF">G4Y79_20140</name>
</gene>
<evidence type="ECO:0000256" key="1">
    <source>
        <dbReference type="ARBA" id="ARBA00022857"/>
    </source>
</evidence>
<dbReference type="PANTHER" id="PTHR43544">
    <property type="entry name" value="SHORT-CHAIN DEHYDROGENASE/REDUCTASE"/>
    <property type="match status" value="1"/>
</dbReference>
<accession>A0A7S8ICX3</accession>
<keyword evidence="1" id="KW-0521">NADP</keyword>
<reference evidence="3 4" key="1">
    <citation type="submission" date="2020-02" db="EMBL/GenBank/DDBJ databases">
        <authorList>
            <person name="Zheng R.K."/>
            <person name="Sun C.M."/>
        </authorList>
    </citation>
    <scope>NUCLEOTIDE SEQUENCE [LARGE SCALE GENOMIC DNA]</scope>
    <source>
        <strain evidence="4">rifampicinis</strain>
    </source>
</reference>
<dbReference type="SUPFAM" id="SSF51735">
    <property type="entry name" value="NAD(P)-binding Rossmann-fold domains"/>
    <property type="match status" value="1"/>
</dbReference>
<keyword evidence="2" id="KW-0560">Oxidoreductase</keyword>
<dbReference type="PANTHER" id="PTHR43544:SF7">
    <property type="entry name" value="NADB-LER2"/>
    <property type="match status" value="1"/>
</dbReference>
<sequence length="232" mass="25022">MQRILITGSNRGIGLALTKIALENGDTVFAACRNPAQANDLRALKDEYPQHLQIITLDVNDEASIMDSVEQVRAFTGSLDVLINNAAINPPSTQNLDTLTMDEVDHVLRVNIAGPLLTVKAYLPLLKKGNHPRVSMTTSGLGSITLNAGSTYAYSISKTGLNMAAHLLAIDLRSEGIIVIALDPGWVKTDMGGPGAVMEPSTSARKQWQIINNLTIQDTGRFLRHDGANVPW</sequence>
<organism evidence="3 4">
    <name type="scientific">Phototrophicus methaneseepsis</name>
    <dbReference type="NCBI Taxonomy" id="2710758"/>
    <lineage>
        <taxon>Bacteria</taxon>
        <taxon>Bacillati</taxon>
        <taxon>Chloroflexota</taxon>
        <taxon>Candidatus Thermofontia</taxon>
        <taxon>Phototrophicales</taxon>
        <taxon>Phototrophicaceae</taxon>
        <taxon>Phototrophicus</taxon>
    </lineage>
</organism>
<dbReference type="GO" id="GO:0016491">
    <property type="term" value="F:oxidoreductase activity"/>
    <property type="evidence" value="ECO:0007669"/>
    <property type="project" value="UniProtKB-KW"/>
</dbReference>
<dbReference type="InterPro" id="IPR051468">
    <property type="entry name" value="Fungal_SecMetab_SDRs"/>
</dbReference>
<dbReference type="PRINTS" id="PR00081">
    <property type="entry name" value="GDHRDH"/>
</dbReference>
<dbReference type="InterPro" id="IPR002347">
    <property type="entry name" value="SDR_fam"/>
</dbReference>
<dbReference type="EMBL" id="CP062983">
    <property type="protein sequence ID" value="QPC81975.1"/>
    <property type="molecule type" value="Genomic_DNA"/>
</dbReference>
<dbReference type="AlphaFoldDB" id="A0A7S8ICX3"/>
<proteinExistence type="predicted"/>
<dbReference type="KEGG" id="pmet:G4Y79_20140"/>
<protein>
    <submittedName>
        <fullName evidence="3">SDR family oxidoreductase</fullName>
    </submittedName>
</protein>
<evidence type="ECO:0000313" key="4">
    <source>
        <dbReference type="Proteomes" id="UP000594468"/>
    </source>
</evidence>
<dbReference type="CDD" id="cd05325">
    <property type="entry name" value="carb_red_sniffer_like_SDR_c"/>
    <property type="match status" value="1"/>
</dbReference>